<dbReference type="AlphaFoldDB" id="X0TIX2"/>
<dbReference type="EMBL" id="BARS01019646">
    <property type="protein sequence ID" value="GAF93199.1"/>
    <property type="molecule type" value="Genomic_DNA"/>
</dbReference>
<proteinExistence type="predicted"/>
<organism evidence="1">
    <name type="scientific">marine sediment metagenome</name>
    <dbReference type="NCBI Taxonomy" id="412755"/>
    <lineage>
        <taxon>unclassified sequences</taxon>
        <taxon>metagenomes</taxon>
        <taxon>ecological metagenomes</taxon>
    </lineage>
</organism>
<reference evidence="1" key="1">
    <citation type="journal article" date="2014" name="Front. Microbiol.">
        <title>High frequency of phylogenetically diverse reductive dehalogenase-homologous genes in deep subseafloor sedimentary metagenomes.</title>
        <authorList>
            <person name="Kawai M."/>
            <person name="Futagami T."/>
            <person name="Toyoda A."/>
            <person name="Takaki Y."/>
            <person name="Nishi S."/>
            <person name="Hori S."/>
            <person name="Arai W."/>
            <person name="Tsubouchi T."/>
            <person name="Morono Y."/>
            <person name="Uchiyama I."/>
            <person name="Ito T."/>
            <person name="Fujiyama A."/>
            <person name="Inagaki F."/>
            <person name="Takami H."/>
        </authorList>
    </citation>
    <scope>NUCLEOTIDE SEQUENCE</scope>
    <source>
        <strain evidence="1">Expedition CK06-06</strain>
    </source>
</reference>
<sequence>DYSQLLKGEGEEVKDVWSYLLQEAVEQEDKEKLMEVADSFEKVIKDFEAGEFFEDKEFSENFIRFFDYLKINEEKSYRKCAKNLVKTVVKKKEDIKDEEKLKNIKAIITDLKEEDLATSLWDELIYDDNFDSLSFSIFSKLIERDKHEKVAASLSDIFKEDDALREDPRAEEKIKELLSGTSSTMMSEIYRQTLTSFLKDISYETKLTFDHTLLQKNYRYILLNLLKKDTSLKYITETMGKIFGEWEAVKEKKDLEYIQYVFEVLDEKDEEILS</sequence>
<protein>
    <submittedName>
        <fullName evidence="1">Uncharacterized protein</fullName>
    </submittedName>
</protein>
<feature type="non-terminal residue" evidence="1">
    <location>
        <position position="1"/>
    </location>
</feature>
<evidence type="ECO:0000313" key="1">
    <source>
        <dbReference type="EMBL" id="GAF93199.1"/>
    </source>
</evidence>
<comment type="caution">
    <text evidence="1">The sequence shown here is derived from an EMBL/GenBank/DDBJ whole genome shotgun (WGS) entry which is preliminary data.</text>
</comment>
<gene>
    <name evidence="1" type="ORF">S01H1_31801</name>
</gene>
<accession>X0TIX2</accession>
<feature type="non-terminal residue" evidence="1">
    <location>
        <position position="274"/>
    </location>
</feature>
<name>X0TIX2_9ZZZZ</name>